<dbReference type="Pfam" id="PF02156">
    <property type="entry name" value="Glyco_hydro_26"/>
    <property type="match status" value="1"/>
</dbReference>
<reference evidence="7 8" key="1">
    <citation type="submission" date="2018-06" db="EMBL/GenBank/DDBJ databases">
        <title>Genomic Encyclopedia of Type Strains, Phase IV (KMG-IV): sequencing the most valuable type-strain genomes for metagenomic binning, comparative biology and taxonomic classification.</title>
        <authorList>
            <person name="Goeker M."/>
        </authorList>
    </citation>
    <scope>NUCLEOTIDE SEQUENCE [LARGE SCALE GENOMIC DNA]</scope>
    <source>
        <strain evidence="7 8">DSM 25532</strain>
    </source>
</reference>
<evidence type="ECO:0000256" key="5">
    <source>
        <dbReference type="SAM" id="SignalP"/>
    </source>
</evidence>
<dbReference type="PANTHER" id="PTHR40079">
    <property type="entry name" value="MANNAN ENDO-1,4-BETA-MANNOSIDASE E-RELATED"/>
    <property type="match status" value="1"/>
</dbReference>
<comment type="caution">
    <text evidence="7">The sequence shown here is derived from an EMBL/GenBank/DDBJ whole genome shotgun (WGS) entry which is preliminary data.</text>
</comment>
<dbReference type="InterPro" id="IPR017853">
    <property type="entry name" value="GH"/>
</dbReference>
<dbReference type="InterPro" id="IPR000805">
    <property type="entry name" value="Glyco_hydro_26"/>
</dbReference>
<name>A0A366HRV1_9BACT</name>
<evidence type="ECO:0000313" key="7">
    <source>
        <dbReference type="EMBL" id="RBP45654.1"/>
    </source>
</evidence>
<sequence>MYRTRLMISPSLVRGFASLACAAAIVAFTPKSQAGEPLLGVYGENSMERVLAFEKWLGRPVDVILCTIDFHKWENYRYSDWLSNTVYGTRGNRRLVYDVPIIINGASYAEAKTGAYDEHWKCLAETIIANNPGDYGIVIRPSHEMNGEWFVWGVGGSRHAMIPDFIASWQRFHSVLRGAQGGSRFQFSFSVSEGASDPRPMWPGDAYVDLVGYDLYWKPKSMGGEGWETDDPREAWKLRATNGYNEWCVSGMLAFAKAKGKPFQIDEWGVWGPNAGPFVEGMAAFLKEHDVRSHTYWNSDLAYPGEIHTRDAEWPATTAAFKAAFGKASGVKQEAAK</sequence>
<dbReference type="OrthoDB" id="185675at2"/>
<keyword evidence="5" id="KW-0732">Signal</keyword>
<feature type="domain" description="GH26" evidence="6">
    <location>
        <begin position="20"/>
        <end position="327"/>
    </location>
</feature>
<accession>A0A366HRV1</accession>
<dbReference type="AlphaFoldDB" id="A0A366HRV1"/>
<protein>
    <submittedName>
        <fullName evidence="7">Glycosyl hydrolase family 26</fullName>
    </submittedName>
</protein>
<evidence type="ECO:0000256" key="1">
    <source>
        <dbReference type="ARBA" id="ARBA00007754"/>
    </source>
</evidence>
<evidence type="ECO:0000313" key="8">
    <source>
        <dbReference type="Proteomes" id="UP000253426"/>
    </source>
</evidence>
<keyword evidence="3 4" id="KW-0326">Glycosidase</keyword>
<dbReference type="EMBL" id="QNRR01000002">
    <property type="protein sequence ID" value="RBP45654.1"/>
    <property type="molecule type" value="Genomic_DNA"/>
</dbReference>
<feature type="active site" description="Proton donor" evidence="4">
    <location>
        <position position="144"/>
    </location>
</feature>
<keyword evidence="2 4" id="KW-0378">Hydrolase</keyword>
<dbReference type="GO" id="GO:0016985">
    <property type="term" value="F:mannan endo-1,4-beta-mannosidase activity"/>
    <property type="evidence" value="ECO:0007669"/>
    <property type="project" value="InterPro"/>
</dbReference>
<keyword evidence="8" id="KW-1185">Reference proteome</keyword>
<evidence type="ECO:0000256" key="2">
    <source>
        <dbReference type="ARBA" id="ARBA00022801"/>
    </source>
</evidence>
<dbReference type="SUPFAM" id="SSF51445">
    <property type="entry name" value="(Trans)glycosidases"/>
    <property type="match status" value="1"/>
</dbReference>
<proteinExistence type="inferred from homology"/>
<dbReference type="Proteomes" id="UP000253426">
    <property type="component" value="Unassembled WGS sequence"/>
</dbReference>
<dbReference type="Gene3D" id="3.20.20.80">
    <property type="entry name" value="Glycosidases"/>
    <property type="match status" value="1"/>
</dbReference>
<comment type="similarity">
    <text evidence="1 4">Belongs to the glycosyl hydrolase 26 family.</text>
</comment>
<organism evidence="7 8">
    <name type="scientific">Roseimicrobium gellanilyticum</name>
    <dbReference type="NCBI Taxonomy" id="748857"/>
    <lineage>
        <taxon>Bacteria</taxon>
        <taxon>Pseudomonadati</taxon>
        <taxon>Verrucomicrobiota</taxon>
        <taxon>Verrucomicrobiia</taxon>
        <taxon>Verrucomicrobiales</taxon>
        <taxon>Verrucomicrobiaceae</taxon>
        <taxon>Roseimicrobium</taxon>
    </lineage>
</organism>
<evidence type="ECO:0000256" key="4">
    <source>
        <dbReference type="PROSITE-ProRule" id="PRU01100"/>
    </source>
</evidence>
<gene>
    <name evidence="7" type="ORF">DES53_10236</name>
</gene>
<evidence type="ECO:0000259" key="6">
    <source>
        <dbReference type="PROSITE" id="PS51764"/>
    </source>
</evidence>
<dbReference type="GO" id="GO:0006080">
    <property type="term" value="P:substituted mannan metabolic process"/>
    <property type="evidence" value="ECO:0007669"/>
    <property type="project" value="InterPro"/>
</dbReference>
<dbReference type="InterPro" id="IPR022790">
    <property type="entry name" value="GH26_dom"/>
</dbReference>
<feature type="signal peptide" evidence="5">
    <location>
        <begin position="1"/>
        <end position="22"/>
    </location>
</feature>
<dbReference type="PRINTS" id="PR00739">
    <property type="entry name" value="GLHYDRLASE26"/>
</dbReference>
<feature type="chain" id="PRO_5016586417" evidence="5">
    <location>
        <begin position="23"/>
        <end position="337"/>
    </location>
</feature>
<dbReference type="PROSITE" id="PS51764">
    <property type="entry name" value="GH26"/>
    <property type="match status" value="1"/>
</dbReference>
<feature type="active site" description="Nucleophile" evidence="4">
    <location>
        <position position="267"/>
    </location>
</feature>
<dbReference type="PANTHER" id="PTHR40079:SF4">
    <property type="entry name" value="GH26 DOMAIN-CONTAINING PROTEIN-RELATED"/>
    <property type="match status" value="1"/>
</dbReference>
<evidence type="ECO:0000256" key="3">
    <source>
        <dbReference type="ARBA" id="ARBA00023295"/>
    </source>
</evidence>